<dbReference type="PANTHER" id="PTHR33695:SF1">
    <property type="entry name" value="LIPOPROTEIN SIGNAL PEPTIDASE"/>
    <property type="match status" value="1"/>
</dbReference>
<dbReference type="HAMAP" id="MF_00161">
    <property type="entry name" value="LspA"/>
    <property type="match status" value="1"/>
</dbReference>
<evidence type="ECO:0000256" key="2">
    <source>
        <dbReference type="ARBA" id="ARBA00022475"/>
    </source>
</evidence>
<keyword evidence="2 9" id="KW-1003">Cell membrane</keyword>
<dbReference type="EMBL" id="LR134523">
    <property type="protein sequence ID" value="VEJ35499.1"/>
    <property type="molecule type" value="Genomic_DNA"/>
</dbReference>
<dbReference type="GO" id="GO:0006508">
    <property type="term" value="P:proteolysis"/>
    <property type="evidence" value="ECO:0007669"/>
    <property type="project" value="UniProtKB-KW"/>
</dbReference>
<organism evidence="12 13">
    <name type="scientific">Aedoeadaptatus ivorii</name>
    <dbReference type="NCBI Taxonomy" id="54006"/>
    <lineage>
        <taxon>Bacteria</taxon>
        <taxon>Bacillati</taxon>
        <taxon>Bacillota</taxon>
        <taxon>Tissierellia</taxon>
        <taxon>Tissierellales</taxon>
        <taxon>Peptoniphilaceae</taxon>
        <taxon>Aedoeadaptatus</taxon>
    </lineage>
</organism>
<evidence type="ECO:0000256" key="4">
    <source>
        <dbReference type="ARBA" id="ARBA00022692"/>
    </source>
</evidence>
<evidence type="ECO:0000256" key="7">
    <source>
        <dbReference type="ARBA" id="ARBA00022989"/>
    </source>
</evidence>
<feature type="active site" evidence="9">
    <location>
        <position position="131"/>
    </location>
</feature>
<dbReference type="Pfam" id="PF01252">
    <property type="entry name" value="Peptidase_A8"/>
    <property type="match status" value="1"/>
</dbReference>
<comment type="catalytic activity">
    <reaction evidence="9 10">
        <text>Release of signal peptides from bacterial membrane prolipoproteins. Hydrolyzes -Xaa-Yaa-Zaa-|-(S,diacylglyceryl)Cys-, in which Xaa is hydrophobic (preferably Leu), and Yaa (Ala or Ser) and Zaa (Gly or Ala) have small, neutral side chains.</text>
        <dbReference type="EC" id="3.4.23.36"/>
    </reaction>
</comment>
<dbReference type="PRINTS" id="PR00781">
    <property type="entry name" value="LIPOSIGPTASE"/>
</dbReference>
<evidence type="ECO:0000256" key="10">
    <source>
        <dbReference type="RuleBase" id="RU000594"/>
    </source>
</evidence>
<evidence type="ECO:0000256" key="1">
    <source>
        <dbReference type="ARBA" id="ARBA00006139"/>
    </source>
</evidence>
<dbReference type="EC" id="3.4.23.36" evidence="9"/>
<dbReference type="PANTHER" id="PTHR33695">
    <property type="entry name" value="LIPOPROTEIN SIGNAL PEPTIDASE"/>
    <property type="match status" value="1"/>
</dbReference>
<feature type="transmembrane region" description="Helical" evidence="9">
    <location>
        <begin position="89"/>
        <end position="106"/>
    </location>
</feature>
<evidence type="ECO:0000256" key="3">
    <source>
        <dbReference type="ARBA" id="ARBA00022670"/>
    </source>
</evidence>
<proteinExistence type="inferred from homology"/>
<dbReference type="KEGG" id="piv:NCTC13079_00720"/>
<dbReference type="GO" id="GO:0004190">
    <property type="term" value="F:aspartic-type endopeptidase activity"/>
    <property type="evidence" value="ECO:0007669"/>
    <property type="project" value="UniProtKB-UniRule"/>
</dbReference>
<evidence type="ECO:0000256" key="9">
    <source>
        <dbReference type="HAMAP-Rule" id="MF_00161"/>
    </source>
</evidence>
<name>A0A448V196_9FIRM</name>
<evidence type="ECO:0000256" key="8">
    <source>
        <dbReference type="ARBA" id="ARBA00023136"/>
    </source>
</evidence>
<keyword evidence="13" id="KW-1185">Reference proteome</keyword>
<evidence type="ECO:0000313" key="13">
    <source>
        <dbReference type="Proteomes" id="UP000269544"/>
    </source>
</evidence>
<keyword evidence="12" id="KW-0449">Lipoprotein</keyword>
<feature type="transmembrane region" description="Helical" evidence="9">
    <location>
        <begin position="126"/>
        <end position="146"/>
    </location>
</feature>
<gene>
    <name evidence="9 12" type="primary">lspA</name>
    <name evidence="12" type="ORF">NCTC13079_00720</name>
</gene>
<dbReference type="AlphaFoldDB" id="A0A448V196"/>
<keyword evidence="3 9" id="KW-0645">Protease</keyword>
<comment type="caution">
    <text evidence="9">Lacks conserved residue(s) required for the propagation of feature annotation.</text>
</comment>
<dbReference type="InterPro" id="IPR001872">
    <property type="entry name" value="Peptidase_A8"/>
</dbReference>
<evidence type="ECO:0000256" key="6">
    <source>
        <dbReference type="ARBA" id="ARBA00022801"/>
    </source>
</evidence>
<dbReference type="GO" id="GO:0005886">
    <property type="term" value="C:plasma membrane"/>
    <property type="evidence" value="ECO:0007669"/>
    <property type="project" value="UniProtKB-SubCell"/>
</dbReference>
<comment type="subcellular location">
    <subcellularLocation>
        <location evidence="9">Cell membrane</location>
        <topology evidence="9">Multi-pass membrane protein</topology>
    </subcellularLocation>
</comment>
<dbReference type="NCBIfam" id="TIGR00077">
    <property type="entry name" value="lspA"/>
    <property type="match status" value="1"/>
</dbReference>
<keyword evidence="5 9" id="KW-0064">Aspartyl protease</keyword>
<protein>
    <recommendedName>
        <fullName evidence="9">Lipoprotein signal peptidase</fullName>
        <ecNumber evidence="9">3.4.23.36</ecNumber>
    </recommendedName>
    <alternativeName>
        <fullName evidence="9">Prolipoprotein signal peptidase</fullName>
    </alternativeName>
    <alternativeName>
        <fullName evidence="9">Signal peptidase II</fullName>
        <shortName evidence="9">SPase II</shortName>
    </alternativeName>
</protein>
<sequence>MYMVTIVILLLIAADQISKWLVLNFLKDAGSVEIIPGFFRLLYVENRGAAFGILQDGRPLFIVVTLLVIGFLLYAIYGKNEGIRGMGRIALVLILSGAVGNFIDRLRLHYVVDFLSFRFFGHDFAVFNLADTMIVIGTVLLMVQIFKMDREPKRHV</sequence>
<dbReference type="UniPathway" id="UPA00665"/>
<dbReference type="PROSITE" id="PS00855">
    <property type="entry name" value="SPASE_II"/>
    <property type="match status" value="1"/>
</dbReference>
<feature type="transmembrane region" description="Helical" evidence="9">
    <location>
        <begin position="60"/>
        <end position="77"/>
    </location>
</feature>
<comment type="similarity">
    <text evidence="1 9 11">Belongs to the peptidase A8 family.</text>
</comment>
<comment type="function">
    <text evidence="9 10">This protein specifically catalyzes the removal of signal peptides from prolipoproteins.</text>
</comment>
<evidence type="ECO:0000256" key="5">
    <source>
        <dbReference type="ARBA" id="ARBA00022750"/>
    </source>
</evidence>
<comment type="pathway">
    <text evidence="9">Protein modification; lipoprotein biosynthesis (signal peptide cleavage).</text>
</comment>
<keyword evidence="4 9" id="KW-0812">Transmembrane</keyword>
<evidence type="ECO:0000313" key="12">
    <source>
        <dbReference type="EMBL" id="VEJ35499.1"/>
    </source>
</evidence>
<reference evidence="12 13" key="1">
    <citation type="submission" date="2018-12" db="EMBL/GenBank/DDBJ databases">
        <authorList>
            <consortium name="Pathogen Informatics"/>
        </authorList>
    </citation>
    <scope>NUCLEOTIDE SEQUENCE [LARGE SCALE GENOMIC DNA]</scope>
    <source>
        <strain evidence="12 13">NCTC13079</strain>
    </source>
</reference>
<dbReference type="Proteomes" id="UP000269544">
    <property type="component" value="Chromosome"/>
</dbReference>
<keyword evidence="7 9" id="KW-1133">Transmembrane helix</keyword>
<accession>A0A448V196</accession>
<keyword evidence="6 9" id="KW-0378">Hydrolase</keyword>
<evidence type="ECO:0000256" key="11">
    <source>
        <dbReference type="RuleBase" id="RU004181"/>
    </source>
</evidence>
<feature type="active site" evidence="9">
    <location>
        <position position="113"/>
    </location>
</feature>
<keyword evidence="8 9" id="KW-0472">Membrane</keyword>